<feature type="domain" description="C2H2-type" evidence="12">
    <location>
        <begin position="378"/>
        <end position="405"/>
    </location>
</feature>
<evidence type="ECO:0000256" key="2">
    <source>
        <dbReference type="ARBA" id="ARBA00022723"/>
    </source>
</evidence>
<reference evidence="13" key="2">
    <citation type="submission" date="2025-08" db="UniProtKB">
        <authorList>
            <consortium name="Ensembl"/>
        </authorList>
    </citation>
    <scope>IDENTIFICATION</scope>
</reference>
<comment type="subcellular location">
    <subcellularLocation>
        <location evidence="1">Nucleus</location>
    </subcellularLocation>
</comment>
<sequence>MLSFRDLRGLLSARLSAAAADICSLLETHTHPAGFPQQHVCREDEEQEEGQAPQVKEEQEEVCVGPDARELLVRQGRRLCVRQLISDRLTANLRDVFSQWEQLEEEQRLMEAFWKPRVLLHRAELPQQRVCKEEEEEEEEEEEALSEQHWSSSLDPEEPEPVQTRGERGQELDGGQTRREEHLAAAGWRGSVPEVDEVSPSPERGGRSPGRRDVCGKGFGSAARLRIHAATHTGAKPYPCHTCGKRFSQQGNLTIHLRTHTGERPYLCGTCGKRFSQQGNLTVHLRTHTGERPYLCGTCGRGFIYPTHLKSHMRIHMDLKQYSCEQCGTSFRHKVTLSRHMKVHSGQSRHHCGACGRFFRDGYTLALHVRTHTGEKPHRCGACGRRFARLTHLQAHEARHGGEKPYCCAACGRSFFEKSSVLNHMRSHCGNRGDEDGGDVLSREEDEGDVLSR</sequence>
<dbReference type="AlphaFoldDB" id="A0A672GLY4"/>
<reference evidence="13" key="3">
    <citation type="submission" date="2025-09" db="UniProtKB">
        <authorList>
            <consortium name="Ensembl"/>
        </authorList>
    </citation>
    <scope>IDENTIFICATION</scope>
</reference>
<evidence type="ECO:0000256" key="4">
    <source>
        <dbReference type="ARBA" id="ARBA00022771"/>
    </source>
</evidence>
<dbReference type="PROSITE" id="PS50157">
    <property type="entry name" value="ZINC_FINGER_C2H2_2"/>
    <property type="match status" value="8"/>
</dbReference>
<feature type="domain" description="C2H2-type" evidence="12">
    <location>
        <begin position="406"/>
        <end position="433"/>
    </location>
</feature>
<dbReference type="InParanoid" id="A0A672GLY4"/>
<dbReference type="Ensembl" id="ENSSFAT00005012936.1">
    <property type="protein sequence ID" value="ENSSFAP00005012394.1"/>
    <property type="gene ID" value="ENSSFAG00005006863.1"/>
</dbReference>
<organism evidence="13 14">
    <name type="scientific">Salarias fasciatus</name>
    <name type="common">Jewelled blenny</name>
    <name type="synonym">Blennius fasciatus</name>
    <dbReference type="NCBI Taxonomy" id="181472"/>
    <lineage>
        <taxon>Eukaryota</taxon>
        <taxon>Metazoa</taxon>
        <taxon>Chordata</taxon>
        <taxon>Craniata</taxon>
        <taxon>Vertebrata</taxon>
        <taxon>Euteleostomi</taxon>
        <taxon>Actinopterygii</taxon>
        <taxon>Neopterygii</taxon>
        <taxon>Teleostei</taxon>
        <taxon>Neoteleostei</taxon>
        <taxon>Acanthomorphata</taxon>
        <taxon>Ovalentaria</taxon>
        <taxon>Blenniimorphae</taxon>
        <taxon>Blenniiformes</taxon>
        <taxon>Blennioidei</taxon>
        <taxon>Blenniidae</taxon>
        <taxon>Salariinae</taxon>
        <taxon>Salarias</taxon>
    </lineage>
</organism>
<feature type="domain" description="C2H2-type" evidence="12">
    <location>
        <begin position="294"/>
        <end position="321"/>
    </location>
</feature>
<feature type="domain" description="C2H2-type" evidence="12">
    <location>
        <begin position="266"/>
        <end position="293"/>
    </location>
</feature>
<dbReference type="SMART" id="SM00355">
    <property type="entry name" value="ZnF_C2H2"/>
    <property type="match status" value="8"/>
</dbReference>
<feature type="region of interest" description="Disordered" evidence="11">
    <location>
        <begin position="129"/>
        <end position="214"/>
    </location>
</feature>
<dbReference type="FunFam" id="3.30.160.60:FF:000646">
    <property type="entry name" value="Myeloid zinc finger 1"/>
    <property type="match status" value="1"/>
</dbReference>
<dbReference type="SUPFAM" id="SSF57667">
    <property type="entry name" value="beta-beta-alpha zinc fingers"/>
    <property type="match status" value="4"/>
</dbReference>
<evidence type="ECO:0000256" key="11">
    <source>
        <dbReference type="SAM" id="MobiDB-lite"/>
    </source>
</evidence>
<evidence type="ECO:0000256" key="9">
    <source>
        <dbReference type="ARBA" id="ARBA00023242"/>
    </source>
</evidence>
<keyword evidence="8" id="KW-0804">Transcription</keyword>
<keyword evidence="6" id="KW-0805">Transcription regulation</keyword>
<protein>
    <recommendedName>
        <fullName evidence="12">C2H2-type domain-containing protein</fullName>
    </recommendedName>
</protein>
<dbReference type="FunFam" id="3.30.160.60:FF:001049">
    <property type="entry name" value="zinc finger protein 319"/>
    <property type="match status" value="1"/>
</dbReference>
<dbReference type="GO" id="GO:0003677">
    <property type="term" value="F:DNA binding"/>
    <property type="evidence" value="ECO:0007669"/>
    <property type="project" value="UniProtKB-KW"/>
</dbReference>
<feature type="domain" description="C2H2-type" evidence="12">
    <location>
        <begin position="322"/>
        <end position="349"/>
    </location>
</feature>
<evidence type="ECO:0000256" key="8">
    <source>
        <dbReference type="ARBA" id="ARBA00023163"/>
    </source>
</evidence>
<evidence type="ECO:0000256" key="6">
    <source>
        <dbReference type="ARBA" id="ARBA00023015"/>
    </source>
</evidence>
<feature type="compositionally biased region" description="Basic and acidic residues" evidence="11">
    <location>
        <begin position="165"/>
        <end position="183"/>
    </location>
</feature>
<dbReference type="PROSITE" id="PS00028">
    <property type="entry name" value="ZINC_FINGER_C2H2_1"/>
    <property type="match status" value="7"/>
</dbReference>
<dbReference type="FunFam" id="3.30.160.60:FF:000624">
    <property type="entry name" value="zinc finger protein 697"/>
    <property type="match status" value="1"/>
</dbReference>
<keyword evidence="7" id="KW-0238">DNA-binding</keyword>
<evidence type="ECO:0000256" key="1">
    <source>
        <dbReference type="ARBA" id="ARBA00004123"/>
    </source>
</evidence>
<evidence type="ECO:0000256" key="7">
    <source>
        <dbReference type="ARBA" id="ARBA00023125"/>
    </source>
</evidence>
<dbReference type="GO" id="GO:0008270">
    <property type="term" value="F:zinc ion binding"/>
    <property type="evidence" value="ECO:0007669"/>
    <property type="project" value="UniProtKB-KW"/>
</dbReference>
<dbReference type="OMA" id="MAYENSH"/>
<feature type="compositionally biased region" description="Basic and acidic residues" evidence="11">
    <location>
        <begin position="204"/>
        <end position="214"/>
    </location>
</feature>
<dbReference type="InterPro" id="IPR036236">
    <property type="entry name" value="Znf_C2H2_sf"/>
</dbReference>
<dbReference type="FunFam" id="3.30.160.60:FF:002343">
    <property type="entry name" value="Zinc finger protein 33A"/>
    <property type="match status" value="1"/>
</dbReference>
<dbReference type="GO" id="GO:0010468">
    <property type="term" value="P:regulation of gene expression"/>
    <property type="evidence" value="ECO:0007669"/>
    <property type="project" value="TreeGrafter"/>
</dbReference>
<feature type="compositionally biased region" description="Acidic residues" evidence="11">
    <location>
        <begin position="444"/>
        <end position="453"/>
    </location>
</feature>
<proteinExistence type="predicted"/>
<keyword evidence="2" id="KW-0479">Metal-binding</keyword>
<reference evidence="13" key="1">
    <citation type="submission" date="2019-06" db="EMBL/GenBank/DDBJ databases">
        <authorList>
            <consortium name="Wellcome Sanger Institute Data Sharing"/>
        </authorList>
    </citation>
    <scope>NUCLEOTIDE SEQUENCE [LARGE SCALE GENOMIC DNA]</scope>
</reference>
<dbReference type="FunFam" id="3.30.160.60:FF:000290">
    <property type="entry name" value="Zinc finger protein 697 isoform X1"/>
    <property type="match status" value="1"/>
</dbReference>
<evidence type="ECO:0000256" key="3">
    <source>
        <dbReference type="ARBA" id="ARBA00022737"/>
    </source>
</evidence>
<feature type="domain" description="C2H2-type" evidence="12">
    <location>
        <begin position="215"/>
        <end position="237"/>
    </location>
</feature>
<accession>A0A672GLY4</accession>
<keyword evidence="5" id="KW-0862">Zinc</keyword>
<dbReference type="Gene3D" id="3.30.160.60">
    <property type="entry name" value="Classic Zinc Finger"/>
    <property type="match status" value="8"/>
</dbReference>
<dbReference type="GO" id="GO:0005634">
    <property type="term" value="C:nucleus"/>
    <property type="evidence" value="ECO:0007669"/>
    <property type="project" value="UniProtKB-SubCell"/>
</dbReference>
<dbReference type="InterPro" id="IPR013087">
    <property type="entry name" value="Znf_C2H2_type"/>
</dbReference>
<keyword evidence="9" id="KW-0539">Nucleus</keyword>
<dbReference type="PANTHER" id="PTHR16515:SF49">
    <property type="entry name" value="GASTRULA ZINC FINGER PROTEIN XLCGF49.1-LIKE-RELATED"/>
    <property type="match status" value="1"/>
</dbReference>
<keyword evidence="4 10" id="KW-0863">Zinc-finger</keyword>
<dbReference type="Proteomes" id="UP000472267">
    <property type="component" value="Chromosome 18"/>
</dbReference>
<evidence type="ECO:0000313" key="13">
    <source>
        <dbReference type="Ensembl" id="ENSSFAP00005012394.1"/>
    </source>
</evidence>
<dbReference type="InterPro" id="IPR050331">
    <property type="entry name" value="Zinc_finger"/>
</dbReference>
<feature type="compositionally biased region" description="Acidic residues" evidence="11">
    <location>
        <begin position="133"/>
        <end position="145"/>
    </location>
</feature>
<keyword evidence="3" id="KW-0677">Repeat</keyword>
<evidence type="ECO:0000313" key="14">
    <source>
        <dbReference type="Proteomes" id="UP000472267"/>
    </source>
</evidence>
<dbReference type="FunFam" id="3.30.160.60:FF:000065">
    <property type="entry name" value="B-cell CLL/lymphoma 6, member B"/>
    <property type="match status" value="1"/>
</dbReference>
<feature type="region of interest" description="Disordered" evidence="11">
    <location>
        <begin position="432"/>
        <end position="453"/>
    </location>
</feature>
<name>A0A672GLY4_SALFA</name>
<evidence type="ECO:0000256" key="10">
    <source>
        <dbReference type="PROSITE-ProRule" id="PRU00042"/>
    </source>
</evidence>
<dbReference type="PANTHER" id="PTHR16515">
    <property type="entry name" value="PR DOMAIN ZINC FINGER PROTEIN"/>
    <property type="match status" value="1"/>
</dbReference>
<dbReference type="Pfam" id="PF00096">
    <property type="entry name" value="zf-C2H2"/>
    <property type="match status" value="5"/>
</dbReference>
<evidence type="ECO:0000256" key="5">
    <source>
        <dbReference type="ARBA" id="ARBA00022833"/>
    </source>
</evidence>
<evidence type="ECO:0000259" key="12">
    <source>
        <dbReference type="PROSITE" id="PS50157"/>
    </source>
</evidence>
<feature type="domain" description="C2H2-type" evidence="12">
    <location>
        <begin position="238"/>
        <end position="265"/>
    </location>
</feature>
<keyword evidence="14" id="KW-1185">Reference proteome</keyword>
<feature type="domain" description="C2H2-type" evidence="12">
    <location>
        <begin position="350"/>
        <end position="377"/>
    </location>
</feature>